<dbReference type="EMBL" id="CP017111">
    <property type="protein sequence ID" value="AOO66654.1"/>
    <property type="molecule type" value="Genomic_DNA"/>
</dbReference>
<feature type="transmembrane region" description="Helical" evidence="1">
    <location>
        <begin position="12"/>
        <end position="34"/>
    </location>
</feature>
<protein>
    <recommendedName>
        <fullName evidence="4">DUF4760 domain-containing protein</fullName>
    </recommendedName>
</protein>
<keyword evidence="1" id="KW-0472">Membrane</keyword>
<keyword evidence="3" id="KW-1185">Reference proteome</keyword>
<reference evidence="3" key="1">
    <citation type="submission" date="2016-08" db="EMBL/GenBank/DDBJ databases">
        <title>Complete genome sequence of the organohalide-respiring Epsilonproteobacterium Sulfurospirillum halorespirans.</title>
        <authorList>
            <person name="Goris T."/>
            <person name="Zimmermann J."/>
            <person name="Schenz B."/>
            <person name="Lemos M."/>
            <person name="Hackermueller J."/>
            <person name="Diekert G."/>
        </authorList>
    </citation>
    <scope>NUCLEOTIDE SEQUENCE [LARGE SCALE GENOMIC DNA]</scope>
    <source>
        <strain>DSM 13726</strain>
        <strain evidence="3">PCE-M2</strain>
    </source>
</reference>
<keyword evidence="1" id="KW-0812">Transmembrane</keyword>
<dbReference type="AlphaFoldDB" id="A0A1D7TNZ6"/>
<proteinExistence type="predicted"/>
<evidence type="ECO:0008006" key="4">
    <source>
        <dbReference type="Google" id="ProtNLM"/>
    </source>
</evidence>
<evidence type="ECO:0000256" key="1">
    <source>
        <dbReference type="SAM" id="Phobius"/>
    </source>
</evidence>
<dbReference type="RefSeq" id="WP_069479169.1">
    <property type="nucleotide sequence ID" value="NZ_CP017111.1"/>
</dbReference>
<evidence type="ECO:0000313" key="3">
    <source>
        <dbReference type="Proteomes" id="UP000094609"/>
    </source>
</evidence>
<sequence length="151" mass="18051">MEIFLSDQYETLWTAISSIMGVIATTLAIFALLYSMRTYRKTMQIVHYGEIDKMYFEILKEALAKPHLVQKNSERSAEQEVEYDIYAFIIWNFLESIYDRCMLDHDLQKTWFPIIQAERKIHLSWIQENENRAKFKVEFLSFIDEGKFEVA</sequence>
<keyword evidence="1" id="KW-1133">Transmembrane helix</keyword>
<gene>
    <name evidence="2" type="ORF">SHALO_2902</name>
</gene>
<dbReference type="PATRIC" id="fig|1193502.14.peg.2937"/>
<dbReference type="Proteomes" id="UP000094609">
    <property type="component" value="Chromosome"/>
</dbReference>
<accession>A0A1D7TNZ6</accession>
<organism evidence="2 3">
    <name type="scientific">Sulfurospirillum halorespirans DSM 13726</name>
    <dbReference type="NCBI Taxonomy" id="1193502"/>
    <lineage>
        <taxon>Bacteria</taxon>
        <taxon>Pseudomonadati</taxon>
        <taxon>Campylobacterota</taxon>
        <taxon>Epsilonproteobacteria</taxon>
        <taxon>Campylobacterales</taxon>
        <taxon>Sulfurospirillaceae</taxon>
        <taxon>Sulfurospirillum</taxon>
    </lineage>
</organism>
<evidence type="ECO:0000313" key="2">
    <source>
        <dbReference type="EMBL" id="AOO66654.1"/>
    </source>
</evidence>
<dbReference type="STRING" id="1193502.SHALO_2902"/>
<dbReference type="KEGG" id="shal:SHALO_2902"/>
<name>A0A1D7TNZ6_9BACT</name>